<dbReference type="Gene3D" id="2.40.110.10">
    <property type="entry name" value="Butyryl-CoA Dehydrogenase, subunit A, domain 2"/>
    <property type="match status" value="1"/>
</dbReference>
<sequence length="387" mass="40350">MNLELTDEQIALRDAARGTLSRFDSVAAAREALETPGALPDIWPAAVDAGWPGLVVAERHGGIELGVFEAMLVAEELGRTLASVPFIGLVPAAALLSAADHDAAGPTAEGETRPVYLPACPPSPRLDDGVWTVDGLDGERIPAPVVDRSGSDVTVTGTVAWVPDAPGADLLVVVATDDGRPTALVVDASADGVTVTSETRYDATRSMANITLDGAAAVVLDCSEEEIAGAWHTAQALLAAEGVGTVDRALELAGAYAKERYTFGRAIGSYQAIKHELVEVLRRLQNARALLVNVGWAAGASPDDLPMAASAARYSAGHALDFAARSLINVHGGIGATWEHDAPLYFRRAQLSRRLVGGLGLAGDRLADECLARARRTAPRPEPAAVR</sequence>
<gene>
    <name evidence="8" type="ORF">SK069_03695</name>
</gene>
<evidence type="ECO:0000256" key="2">
    <source>
        <dbReference type="ARBA" id="ARBA00009347"/>
    </source>
</evidence>
<comment type="caution">
    <text evidence="8">The sequence shown here is derived from an EMBL/GenBank/DDBJ whole genome shotgun (WGS) entry which is preliminary data.</text>
</comment>
<keyword evidence="5 8" id="KW-0560">Oxidoreductase</keyword>
<feature type="domain" description="Acyl-CoA dehydrogenase/oxidase N-terminal" evidence="7">
    <location>
        <begin position="6"/>
        <end position="87"/>
    </location>
</feature>
<dbReference type="InterPro" id="IPR013786">
    <property type="entry name" value="AcylCoA_DH/ox_N"/>
</dbReference>
<evidence type="ECO:0000256" key="4">
    <source>
        <dbReference type="ARBA" id="ARBA00022827"/>
    </source>
</evidence>
<dbReference type="Proteomes" id="UP001277761">
    <property type="component" value="Unassembled WGS sequence"/>
</dbReference>
<dbReference type="Gene3D" id="1.10.540.10">
    <property type="entry name" value="Acyl-CoA dehydrogenase/oxidase, N-terminal domain"/>
    <property type="match status" value="1"/>
</dbReference>
<organism evidence="8 9">
    <name type="scientific">Patulibacter brassicae</name>
    <dbReference type="NCBI Taxonomy" id="1705717"/>
    <lineage>
        <taxon>Bacteria</taxon>
        <taxon>Bacillati</taxon>
        <taxon>Actinomycetota</taxon>
        <taxon>Thermoleophilia</taxon>
        <taxon>Solirubrobacterales</taxon>
        <taxon>Patulibacteraceae</taxon>
        <taxon>Patulibacter</taxon>
    </lineage>
</organism>
<evidence type="ECO:0000256" key="5">
    <source>
        <dbReference type="ARBA" id="ARBA00023002"/>
    </source>
</evidence>
<proteinExistence type="inferred from homology"/>
<evidence type="ECO:0000313" key="8">
    <source>
        <dbReference type="EMBL" id="MDX8150686.1"/>
    </source>
</evidence>
<evidence type="ECO:0000256" key="3">
    <source>
        <dbReference type="ARBA" id="ARBA00022630"/>
    </source>
</evidence>
<keyword evidence="9" id="KW-1185">Reference proteome</keyword>
<dbReference type="EMBL" id="JAXAVX010000001">
    <property type="protein sequence ID" value="MDX8150686.1"/>
    <property type="molecule type" value="Genomic_DNA"/>
</dbReference>
<protein>
    <submittedName>
        <fullName evidence="8">Acyl-CoA dehydrogenase family protein</fullName>
        <ecNumber evidence="8">1.-.-.-</ecNumber>
    </submittedName>
</protein>
<dbReference type="Pfam" id="PF02771">
    <property type="entry name" value="Acyl-CoA_dh_N"/>
    <property type="match status" value="1"/>
</dbReference>
<dbReference type="SUPFAM" id="SSF47203">
    <property type="entry name" value="Acyl-CoA dehydrogenase C-terminal domain-like"/>
    <property type="match status" value="1"/>
</dbReference>
<dbReference type="PANTHER" id="PTHR43884">
    <property type="entry name" value="ACYL-COA DEHYDROGENASE"/>
    <property type="match status" value="1"/>
</dbReference>
<reference evidence="8 9" key="1">
    <citation type="submission" date="2023-11" db="EMBL/GenBank/DDBJ databases">
        <authorList>
            <person name="Xu M."/>
            <person name="Jiang T."/>
        </authorList>
    </citation>
    <scope>NUCLEOTIDE SEQUENCE [LARGE SCALE GENOMIC DNA]</scope>
    <source>
        <strain evidence="8 9">SD</strain>
    </source>
</reference>
<feature type="domain" description="Acyl-CoA dehydrogenase/oxidase C-terminal" evidence="6">
    <location>
        <begin position="236"/>
        <end position="355"/>
    </location>
</feature>
<dbReference type="Pfam" id="PF00441">
    <property type="entry name" value="Acyl-CoA_dh_1"/>
    <property type="match status" value="1"/>
</dbReference>
<dbReference type="GO" id="GO:0016491">
    <property type="term" value="F:oxidoreductase activity"/>
    <property type="evidence" value="ECO:0007669"/>
    <property type="project" value="UniProtKB-KW"/>
</dbReference>
<evidence type="ECO:0000256" key="1">
    <source>
        <dbReference type="ARBA" id="ARBA00001974"/>
    </source>
</evidence>
<dbReference type="SUPFAM" id="SSF56645">
    <property type="entry name" value="Acyl-CoA dehydrogenase NM domain-like"/>
    <property type="match status" value="1"/>
</dbReference>
<keyword evidence="4" id="KW-0274">FAD</keyword>
<name>A0ABU4VFT4_9ACTN</name>
<dbReference type="Gene3D" id="1.20.140.10">
    <property type="entry name" value="Butyryl-CoA Dehydrogenase, subunit A, domain 3"/>
    <property type="match status" value="1"/>
</dbReference>
<dbReference type="InterPro" id="IPR009075">
    <property type="entry name" value="AcylCo_DH/oxidase_C"/>
</dbReference>
<dbReference type="PANTHER" id="PTHR43884:SF20">
    <property type="entry name" value="ACYL-COA DEHYDROGENASE FADE28"/>
    <property type="match status" value="1"/>
</dbReference>
<accession>A0ABU4VFT4</accession>
<evidence type="ECO:0000259" key="6">
    <source>
        <dbReference type="Pfam" id="PF00441"/>
    </source>
</evidence>
<evidence type="ECO:0000259" key="7">
    <source>
        <dbReference type="Pfam" id="PF02771"/>
    </source>
</evidence>
<dbReference type="InterPro" id="IPR009100">
    <property type="entry name" value="AcylCoA_DH/oxidase_NM_dom_sf"/>
</dbReference>
<dbReference type="InterPro" id="IPR037069">
    <property type="entry name" value="AcylCoA_DH/ox_N_sf"/>
</dbReference>
<dbReference type="InterPro" id="IPR036250">
    <property type="entry name" value="AcylCo_DH-like_C"/>
</dbReference>
<evidence type="ECO:0000313" key="9">
    <source>
        <dbReference type="Proteomes" id="UP001277761"/>
    </source>
</evidence>
<dbReference type="InterPro" id="IPR046373">
    <property type="entry name" value="Acyl-CoA_Oxase/DH_mid-dom_sf"/>
</dbReference>
<dbReference type="RefSeq" id="WP_319952830.1">
    <property type="nucleotide sequence ID" value="NZ_JAXAVX010000001.1"/>
</dbReference>
<keyword evidence="3" id="KW-0285">Flavoprotein</keyword>
<comment type="similarity">
    <text evidence="2">Belongs to the acyl-CoA dehydrogenase family.</text>
</comment>
<comment type="cofactor">
    <cofactor evidence="1">
        <name>FAD</name>
        <dbReference type="ChEBI" id="CHEBI:57692"/>
    </cofactor>
</comment>
<dbReference type="EC" id="1.-.-.-" evidence="8"/>